<keyword evidence="17" id="KW-0282">Flagellum</keyword>
<comment type="similarity">
    <text evidence="2">Belongs to the GTP-binding SRP family.</text>
</comment>
<dbReference type="GO" id="GO:0003924">
    <property type="term" value="F:GTPase activity"/>
    <property type="evidence" value="ECO:0007669"/>
    <property type="project" value="TreeGrafter"/>
</dbReference>
<keyword evidence="11" id="KW-1006">Bacterial flagellum protein export</keyword>
<name>A0A974XXG5_9GAMM</name>
<evidence type="ECO:0000256" key="14">
    <source>
        <dbReference type="SAM" id="MobiDB-lite"/>
    </source>
</evidence>
<dbReference type="FunFam" id="3.40.50.300:FF:000695">
    <property type="entry name" value="Flagellar biosynthesis regulator FlhF"/>
    <property type="match status" value="1"/>
</dbReference>
<dbReference type="SUPFAM" id="SSF52540">
    <property type="entry name" value="P-loop containing nucleoside triphosphate hydrolases"/>
    <property type="match status" value="1"/>
</dbReference>
<dbReference type="SMART" id="SM00962">
    <property type="entry name" value="SRP54"/>
    <property type="match status" value="1"/>
</dbReference>
<dbReference type="GO" id="GO:0044781">
    <property type="term" value="P:bacterial-type flagellum organization"/>
    <property type="evidence" value="ECO:0007669"/>
    <property type="project" value="UniProtKB-KW"/>
</dbReference>
<dbReference type="GO" id="GO:0005525">
    <property type="term" value="F:GTP binding"/>
    <property type="evidence" value="ECO:0007669"/>
    <property type="project" value="UniProtKB-KW"/>
</dbReference>
<evidence type="ECO:0000256" key="1">
    <source>
        <dbReference type="ARBA" id="ARBA00004413"/>
    </source>
</evidence>
<dbReference type="InterPro" id="IPR000897">
    <property type="entry name" value="SRP54_GTPase_dom"/>
</dbReference>
<dbReference type="EMBL" id="CP071518">
    <property type="protein sequence ID" value="QSX77597.1"/>
    <property type="molecule type" value="Genomic_DNA"/>
</dbReference>
<comment type="function">
    <text evidence="12">Necessary for flagellar biosynthesis. May be involved in translocation of the flagellum.</text>
</comment>
<dbReference type="InterPro" id="IPR027417">
    <property type="entry name" value="P-loop_NTPase"/>
</dbReference>
<feature type="domain" description="AAA+ ATPase" evidence="15">
    <location>
        <begin position="378"/>
        <end position="543"/>
    </location>
</feature>
<keyword evidence="18" id="KW-1185">Reference proteome</keyword>
<dbReference type="GO" id="GO:0015031">
    <property type="term" value="P:protein transport"/>
    <property type="evidence" value="ECO:0007669"/>
    <property type="project" value="UniProtKB-KW"/>
</dbReference>
<dbReference type="InterPro" id="IPR003593">
    <property type="entry name" value="AAA+_ATPase"/>
</dbReference>
<evidence type="ECO:0000256" key="6">
    <source>
        <dbReference type="ARBA" id="ARBA00022741"/>
    </source>
</evidence>
<keyword evidence="5" id="KW-1003">Cell membrane</keyword>
<dbReference type="RefSeq" id="WP_207526602.1">
    <property type="nucleotide sequence ID" value="NZ_CP071518.1"/>
</dbReference>
<proteinExistence type="inferred from homology"/>
<dbReference type="PANTHER" id="PTHR43134:SF3">
    <property type="entry name" value="FLAGELLAR BIOSYNTHESIS PROTEIN FLHF"/>
    <property type="match status" value="1"/>
</dbReference>
<feature type="compositionally biased region" description="Low complexity" evidence="14">
    <location>
        <begin position="214"/>
        <end position="243"/>
    </location>
</feature>
<reference evidence="17 18" key="1">
    <citation type="submission" date="2021-03" db="EMBL/GenBank/DDBJ databases">
        <title>Lysobacter sp. nov. isolated from soil of gangwondo yeongwol, south Korea.</title>
        <authorList>
            <person name="Kim K.R."/>
            <person name="Kim K.H."/>
            <person name="Jeon C.O."/>
        </authorList>
    </citation>
    <scope>NUCLEOTIDE SEQUENCE [LARGE SCALE GENOMIC DNA]</scope>
    <source>
        <strain evidence="17 18">R19</strain>
    </source>
</reference>
<feature type="region of interest" description="Disordered" evidence="14">
    <location>
        <begin position="214"/>
        <end position="244"/>
    </location>
</feature>
<feature type="compositionally biased region" description="Low complexity" evidence="14">
    <location>
        <begin position="176"/>
        <end position="190"/>
    </location>
</feature>
<dbReference type="Proteomes" id="UP000639274">
    <property type="component" value="Chromosome"/>
</dbReference>
<dbReference type="SMART" id="SM00382">
    <property type="entry name" value="AAA"/>
    <property type="match status" value="1"/>
</dbReference>
<sequence>MNPLMSQALRAAAPGIEPLPAPVVRVAATAAPAPIAATAAAANDAPVAVARHTAPAAHAQTLSAALNTPTQHQPAPVALAAERAEPARESLISRARAIFRIGDAPNPSDGPTLAELVTTAEPRAHSAMVAPVAAPVAPPIARTLDIRVDDAVDIDETLAHGEQLAEAAPTSEADTDLPQAAPTAAAAPAVQPEADFESLIAAFGVPAVTPASPATAAPMQTAPVDRTAPAASASEEPAPATSPYAQTSDADYLIALSSPCPTPVANAESFAAPRTLQVVPAARVETPDPTIIAMRDELASMRALMEKQMESLSLERLRGSPARAAVLDALLGFGCDDALAQSIAASIDPRLAGRELQAAMAAQFAQAMPVLRAEPIEDGGVIALVGPTGAGKTTTAAKLAARFAARHRARDVALVSIDRERTGAREQLHAYGRRHGVTVCDAESSDELGQALDQLVDYPLVLVDTTGYGVRDRALLRQILWLRSSSRLRSLLVLPANANPHDLGEIARRYRPAAPVGVVLTKLDETGRAGAALSVLAQQGLPLAYTSAGQQLPHDLQAADAAALAPPLASPLEKTTRAAVNPLATEDRHAFA</sequence>
<dbReference type="AlphaFoldDB" id="A0A974XXG5"/>
<evidence type="ECO:0000256" key="10">
    <source>
        <dbReference type="ARBA" id="ARBA00023136"/>
    </source>
</evidence>
<keyword evidence="17" id="KW-0966">Cell projection</keyword>
<protein>
    <recommendedName>
        <fullName evidence="3">Flagellar biosynthesis protein FlhF</fullName>
    </recommendedName>
    <alternativeName>
        <fullName evidence="13">Flagella-associated GTP-binding protein</fullName>
    </alternativeName>
</protein>
<dbReference type="KEGG" id="lsf:I8J32_012685"/>
<evidence type="ECO:0000259" key="16">
    <source>
        <dbReference type="SMART" id="SM00962"/>
    </source>
</evidence>
<evidence type="ECO:0000256" key="12">
    <source>
        <dbReference type="ARBA" id="ARBA00025337"/>
    </source>
</evidence>
<evidence type="ECO:0000256" key="4">
    <source>
        <dbReference type="ARBA" id="ARBA00022448"/>
    </source>
</evidence>
<dbReference type="GO" id="GO:0005047">
    <property type="term" value="F:signal recognition particle binding"/>
    <property type="evidence" value="ECO:0007669"/>
    <property type="project" value="TreeGrafter"/>
</dbReference>
<gene>
    <name evidence="17" type="ORF">I8J32_012685</name>
</gene>
<dbReference type="GO" id="GO:0005886">
    <property type="term" value="C:plasma membrane"/>
    <property type="evidence" value="ECO:0007669"/>
    <property type="project" value="UniProtKB-SubCell"/>
</dbReference>
<evidence type="ECO:0000256" key="3">
    <source>
        <dbReference type="ARBA" id="ARBA00014919"/>
    </source>
</evidence>
<evidence type="ECO:0000313" key="18">
    <source>
        <dbReference type="Proteomes" id="UP000639274"/>
    </source>
</evidence>
<keyword evidence="17" id="KW-0969">Cilium</keyword>
<organism evidence="17 18">
    <name type="scientific">Agrilutibacter solisilvae</name>
    <dbReference type="NCBI Taxonomy" id="2763317"/>
    <lineage>
        <taxon>Bacteria</taxon>
        <taxon>Pseudomonadati</taxon>
        <taxon>Pseudomonadota</taxon>
        <taxon>Gammaproteobacteria</taxon>
        <taxon>Lysobacterales</taxon>
        <taxon>Lysobacteraceae</taxon>
        <taxon>Agrilutibacter</taxon>
    </lineage>
</organism>
<comment type="subcellular location">
    <subcellularLocation>
        <location evidence="1">Cell membrane</location>
        <topology evidence="1">Peripheral membrane protein</topology>
        <orientation evidence="1">Cytoplasmic side</orientation>
    </subcellularLocation>
</comment>
<accession>A0A974XXG5</accession>
<evidence type="ECO:0000256" key="13">
    <source>
        <dbReference type="ARBA" id="ARBA00030866"/>
    </source>
</evidence>
<evidence type="ECO:0000256" key="8">
    <source>
        <dbReference type="ARBA" id="ARBA00022927"/>
    </source>
</evidence>
<keyword evidence="6" id="KW-0547">Nucleotide-binding</keyword>
<keyword evidence="7" id="KW-1005">Bacterial flagellum biogenesis</keyword>
<evidence type="ECO:0000259" key="15">
    <source>
        <dbReference type="SMART" id="SM00382"/>
    </source>
</evidence>
<dbReference type="GO" id="GO:0006614">
    <property type="term" value="P:SRP-dependent cotranslational protein targeting to membrane"/>
    <property type="evidence" value="ECO:0007669"/>
    <property type="project" value="InterPro"/>
</dbReference>
<keyword evidence="10" id="KW-0472">Membrane</keyword>
<evidence type="ECO:0000256" key="11">
    <source>
        <dbReference type="ARBA" id="ARBA00023225"/>
    </source>
</evidence>
<evidence type="ECO:0000256" key="5">
    <source>
        <dbReference type="ARBA" id="ARBA00022475"/>
    </source>
</evidence>
<evidence type="ECO:0000256" key="7">
    <source>
        <dbReference type="ARBA" id="ARBA00022795"/>
    </source>
</evidence>
<keyword evidence="4" id="KW-0813">Transport</keyword>
<feature type="region of interest" description="Disordered" evidence="14">
    <location>
        <begin position="164"/>
        <end position="190"/>
    </location>
</feature>
<evidence type="ECO:0000256" key="9">
    <source>
        <dbReference type="ARBA" id="ARBA00023134"/>
    </source>
</evidence>
<keyword evidence="9" id="KW-0342">GTP-binding</keyword>
<dbReference type="Gene3D" id="3.40.50.300">
    <property type="entry name" value="P-loop containing nucleotide triphosphate hydrolases"/>
    <property type="match status" value="1"/>
</dbReference>
<dbReference type="PANTHER" id="PTHR43134">
    <property type="entry name" value="SIGNAL RECOGNITION PARTICLE RECEPTOR SUBUNIT ALPHA"/>
    <property type="match status" value="1"/>
</dbReference>
<evidence type="ECO:0000256" key="2">
    <source>
        <dbReference type="ARBA" id="ARBA00008531"/>
    </source>
</evidence>
<dbReference type="Gene3D" id="1.20.120.1380">
    <property type="entry name" value="Flagellar FlhF biosynthesis protein, N domain"/>
    <property type="match status" value="1"/>
</dbReference>
<feature type="domain" description="SRP54-type proteins GTP-binding" evidence="16">
    <location>
        <begin position="379"/>
        <end position="570"/>
    </location>
</feature>
<evidence type="ECO:0000313" key="17">
    <source>
        <dbReference type="EMBL" id="QSX77597.1"/>
    </source>
</evidence>
<dbReference type="Pfam" id="PF00448">
    <property type="entry name" value="SRP54"/>
    <property type="match status" value="1"/>
</dbReference>
<keyword evidence="8" id="KW-0653">Protein transport</keyword>